<feature type="domain" description="Ig-like" evidence="1">
    <location>
        <begin position="119"/>
        <end position="203"/>
    </location>
</feature>
<protein>
    <recommendedName>
        <fullName evidence="1">Ig-like domain-containing protein</fullName>
    </recommendedName>
</protein>
<dbReference type="InterPro" id="IPR013783">
    <property type="entry name" value="Ig-like_fold"/>
</dbReference>
<reference evidence="2" key="1">
    <citation type="submission" date="2022-04" db="EMBL/GenBank/DDBJ databases">
        <title>Whole genome sequence of Sphaerotilus sp. FB-5.</title>
        <authorList>
            <person name="Takeda M."/>
            <person name="Narihara S."/>
            <person name="Akimoto M."/>
            <person name="Akimoto R."/>
            <person name="Nishiyashiki S."/>
            <person name="Murakami T."/>
        </authorList>
    </citation>
    <scope>NUCLEOTIDE SEQUENCE</scope>
    <source>
        <strain evidence="2">FB-5</strain>
    </source>
</reference>
<dbReference type="Proteomes" id="UP001057498">
    <property type="component" value="Chromosome"/>
</dbReference>
<dbReference type="InterPro" id="IPR036179">
    <property type="entry name" value="Ig-like_dom_sf"/>
</dbReference>
<dbReference type="PANTHER" id="PTHR45982:SF1">
    <property type="entry name" value="REGULATOR OF CHROMOSOME CONDENSATION"/>
    <property type="match status" value="1"/>
</dbReference>
<keyword evidence="3" id="KW-1185">Reference proteome</keyword>
<evidence type="ECO:0000313" key="2">
    <source>
        <dbReference type="EMBL" id="BDI05526.1"/>
    </source>
</evidence>
<dbReference type="SUPFAM" id="SSF48726">
    <property type="entry name" value="Immunoglobulin"/>
    <property type="match status" value="3"/>
</dbReference>
<dbReference type="Gene3D" id="2.60.40.10">
    <property type="entry name" value="Immunoglobulins"/>
    <property type="match status" value="2"/>
</dbReference>
<dbReference type="PROSITE" id="PS51257">
    <property type="entry name" value="PROKAR_LIPOPROTEIN"/>
    <property type="match status" value="1"/>
</dbReference>
<dbReference type="SMART" id="SM00409">
    <property type="entry name" value="IG"/>
    <property type="match status" value="3"/>
</dbReference>
<dbReference type="PROSITE" id="PS50012">
    <property type="entry name" value="RCC1_3"/>
    <property type="match status" value="6"/>
</dbReference>
<dbReference type="InterPro" id="IPR051553">
    <property type="entry name" value="Ran_GTPase-activating"/>
</dbReference>
<dbReference type="PANTHER" id="PTHR45982">
    <property type="entry name" value="REGULATOR OF CHROMOSOME CONDENSATION"/>
    <property type="match status" value="1"/>
</dbReference>
<accession>A0ABN6PK39</accession>
<dbReference type="InterPro" id="IPR013098">
    <property type="entry name" value="Ig_I-set"/>
</dbReference>
<evidence type="ECO:0000313" key="3">
    <source>
        <dbReference type="Proteomes" id="UP001057498"/>
    </source>
</evidence>
<dbReference type="Pfam" id="PF13540">
    <property type="entry name" value="RCC1_2"/>
    <property type="match status" value="2"/>
</dbReference>
<dbReference type="Pfam" id="PF07679">
    <property type="entry name" value="I-set"/>
    <property type="match status" value="1"/>
</dbReference>
<feature type="domain" description="Ig-like" evidence="1">
    <location>
        <begin position="34"/>
        <end position="115"/>
    </location>
</feature>
<gene>
    <name evidence="2" type="ORF">CATMQ487_24960</name>
</gene>
<dbReference type="PRINTS" id="PR00633">
    <property type="entry name" value="RCCNDNSATION"/>
</dbReference>
<evidence type="ECO:0000259" key="1">
    <source>
        <dbReference type="PROSITE" id="PS50835"/>
    </source>
</evidence>
<sequence>MQRLRRWLLPAFVCVGVIGCGGDDTSTPSGPQAPTITAQPQDASVTTGAAASFNVTATGDATLTYQWRRNGSAIAGATAAAYSLAATANTDDGAEFSVVVTNNAGSATSRAAKLTVTDPAAAITSSPQSASATVGQTATFTVAATGTGTLTYQWLRDGADVAGATAASYTTAALTLADNGAKFSVRVTDANASSATSADAVLTVTAASTSTATMKLYQGDGYTLALRQDGKVLMLGSEASLDRAPTTPVSGTDARIVDGLTAVDISASLAVSADGRMWRWGAHGGDSTTAPRVIAGIDQVNSALTVVGYTLALRNDGTVWHLPGVESVSSSGASTVTPRSIAGLSGVARLALGLTGGSMPLAIKSDGTVWQLSWSAQVVMGPSGPVTTHTGSARQVTGLTDVADIACATSSHCLARRRDGSVIAWGLNDEGQLGSGTGGSPVPVDAAIAVPGLGRVVALGAMSRGSAAITQDGRLWTWGASHGQGNASSFYAPTAMPRLDGAVALSCATGCSVLLGDGSLWGWNGSGTFAASSATQAAALRVDTSGITVTRPPQTVQTHAGQTATFSVEASTGTAATYQWLRDGVEVPGARSASLTTPALTLVDDGARYSVRIGNASGSVTTRGAELWVTATATDSAAPGRVMTDRLYLYSDLAGSAATWRWGDGSADSSGSPVSKVWRAPGDYSAQRNGSPLRVVAIGHALADGYDHSCALKADGTVVCWGNNSYGQLGDGTVVDRRVPVAVPGLSGVVSLSAGSQTSCALKVDRSVWCWGRNDLGQLGNGTRIDSRTPTQVSGLTDATAVAAGSFHTCALRSGGGVRCWGSNSGGALGTATTANPSSTPVDVAGLTDAVALAAGSGSCAVRRSGQVACWGTQGLVLTPTGTPVYQATAVAGLANIVSVSFGSSHMCALRGDQRVLCWGNNLNGQLGDGSSTARSSPTLVTGLSDAVAISVGDSHSCALRAGGGVACWGYAGTGAIGAFPPSQSVPVNVLTPRDIPDLADVTALQSQGKHSCALTRQGRVLCWGEGILGSGSVARNYTPVPVFGGAVYWK</sequence>
<dbReference type="InterPro" id="IPR007110">
    <property type="entry name" value="Ig-like_dom"/>
</dbReference>
<dbReference type="Gene3D" id="2.130.10.30">
    <property type="entry name" value="Regulator of chromosome condensation 1/beta-lactamase-inhibitor protein II"/>
    <property type="match status" value="3"/>
</dbReference>
<dbReference type="InterPro" id="IPR000408">
    <property type="entry name" value="Reg_chr_condens"/>
</dbReference>
<dbReference type="SUPFAM" id="SSF50985">
    <property type="entry name" value="RCC1/BLIP-II"/>
    <property type="match status" value="2"/>
</dbReference>
<dbReference type="InterPro" id="IPR009091">
    <property type="entry name" value="RCC1/BLIP-II"/>
</dbReference>
<dbReference type="Pfam" id="PF00415">
    <property type="entry name" value="RCC1"/>
    <property type="match status" value="3"/>
</dbReference>
<name>A0ABN6PK39_9BURK</name>
<dbReference type="EMBL" id="AP025730">
    <property type="protein sequence ID" value="BDI05526.1"/>
    <property type="molecule type" value="Genomic_DNA"/>
</dbReference>
<proteinExistence type="predicted"/>
<organism evidence="2 3">
    <name type="scientific">Sphaerotilus microaerophilus</name>
    <dbReference type="NCBI Taxonomy" id="2914710"/>
    <lineage>
        <taxon>Bacteria</taxon>
        <taxon>Pseudomonadati</taxon>
        <taxon>Pseudomonadota</taxon>
        <taxon>Betaproteobacteria</taxon>
        <taxon>Burkholderiales</taxon>
        <taxon>Sphaerotilaceae</taxon>
        <taxon>Sphaerotilus</taxon>
    </lineage>
</organism>
<dbReference type="PROSITE" id="PS50835">
    <property type="entry name" value="IG_LIKE"/>
    <property type="match status" value="2"/>
</dbReference>
<dbReference type="InterPro" id="IPR003599">
    <property type="entry name" value="Ig_sub"/>
</dbReference>